<sequence>MSIQRPTVSVFNAKTAEVVKEVALPDVFQAPIRPDIVSNMVNFLRMNLRQPYGVHKYAGHQHSAISWGTGRAVSRIPRVSGGGTHRAGQGAFGNMCRKGRMFSPTRTWRRWMHVVKKNERRYATASAIAASSITPLVQARGHKVEQVKQLPLVVTDDLQFIAKTKEAVAFLKKHGLLSDAKKAKDSKTLRKGRGKMRNRRYTLKKGPLVVYNAKAGTQTPPIVLALRNLPGVDVLNVNQLNLLKLAPGGHPGRLIVWTESAFNALNEKFGSYNNEKGASTLHFRSGATYHLPRPVAVNTDSARIIESDAVQAVLKPKKVVQRFAINKQNRSNPLRNFKALVRLNPYALKSRRLQLLRERRAKVGAGKAAQKK</sequence>
<gene>
    <name evidence="7" type="ORF">FDP41_012052</name>
</gene>
<dbReference type="VEuPathDB" id="AmoebaDB:NF0080360"/>
<evidence type="ECO:0000313" key="7">
    <source>
        <dbReference type="EMBL" id="KAF0982191.1"/>
    </source>
</evidence>
<dbReference type="GeneID" id="68119267"/>
<keyword evidence="8" id="KW-1185">Reference proteome</keyword>
<dbReference type="OrthoDB" id="10259785at2759"/>
<feature type="domain" description="Large ribosomal subunit protein uL4 C-terminal" evidence="6">
    <location>
        <begin position="288"/>
        <end position="361"/>
    </location>
</feature>
<evidence type="ECO:0000256" key="5">
    <source>
        <dbReference type="ARBA" id="ARBA00035353"/>
    </source>
</evidence>
<dbReference type="InterPro" id="IPR023574">
    <property type="entry name" value="Ribosomal_uL4_dom_sf"/>
</dbReference>
<keyword evidence="2" id="KW-0689">Ribosomal protein</keyword>
<evidence type="ECO:0000259" key="6">
    <source>
        <dbReference type="Pfam" id="PF14374"/>
    </source>
</evidence>
<dbReference type="VEuPathDB" id="AmoebaDB:NfTy_023600"/>
<dbReference type="FunFam" id="3.40.1370.10:FF:000011">
    <property type="entry name" value="50S ribosomal protein L4"/>
    <property type="match status" value="1"/>
</dbReference>
<dbReference type="OMA" id="ALYGTWR"/>
<dbReference type="InterPro" id="IPR002136">
    <property type="entry name" value="Ribosomal_uL4"/>
</dbReference>
<dbReference type="SUPFAM" id="SSF52166">
    <property type="entry name" value="Ribosomal protein L4"/>
    <property type="match status" value="1"/>
</dbReference>
<dbReference type="RefSeq" id="XP_044566904.1">
    <property type="nucleotide sequence ID" value="XM_044702530.1"/>
</dbReference>
<name>A0A6A5C514_NAEFO</name>
<evidence type="ECO:0000256" key="2">
    <source>
        <dbReference type="ARBA" id="ARBA00022980"/>
    </source>
</evidence>
<evidence type="ECO:0000256" key="3">
    <source>
        <dbReference type="ARBA" id="ARBA00023274"/>
    </source>
</evidence>
<dbReference type="Pfam" id="PF00573">
    <property type="entry name" value="Ribosomal_L4"/>
    <property type="match status" value="1"/>
</dbReference>
<dbReference type="PANTHER" id="PTHR19431">
    <property type="entry name" value="60S RIBOSOMAL PROTEIN L4"/>
    <property type="match status" value="1"/>
</dbReference>
<dbReference type="GO" id="GO:0003735">
    <property type="term" value="F:structural constituent of ribosome"/>
    <property type="evidence" value="ECO:0007669"/>
    <property type="project" value="InterPro"/>
</dbReference>
<dbReference type="GO" id="GO:1990904">
    <property type="term" value="C:ribonucleoprotein complex"/>
    <property type="evidence" value="ECO:0007669"/>
    <property type="project" value="UniProtKB-KW"/>
</dbReference>
<dbReference type="GO" id="GO:0005840">
    <property type="term" value="C:ribosome"/>
    <property type="evidence" value="ECO:0007669"/>
    <property type="project" value="UniProtKB-KW"/>
</dbReference>
<comment type="caution">
    <text evidence="7">The sequence shown here is derived from an EMBL/GenBank/DDBJ whole genome shotgun (WGS) entry which is preliminary data.</text>
</comment>
<dbReference type="VEuPathDB" id="AmoebaDB:FDP41_012052"/>
<dbReference type="InterPro" id="IPR025755">
    <property type="entry name" value="Ribos_uL4_C_dom"/>
</dbReference>
<dbReference type="GO" id="GO:0006412">
    <property type="term" value="P:translation"/>
    <property type="evidence" value="ECO:0007669"/>
    <property type="project" value="InterPro"/>
</dbReference>
<organism evidence="7 8">
    <name type="scientific">Naegleria fowleri</name>
    <name type="common">Brain eating amoeba</name>
    <dbReference type="NCBI Taxonomy" id="5763"/>
    <lineage>
        <taxon>Eukaryota</taxon>
        <taxon>Discoba</taxon>
        <taxon>Heterolobosea</taxon>
        <taxon>Tetramitia</taxon>
        <taxon>Eutetramitia</taxon>
        <taxon>Vahlkampfiidae</taxon>
        <taxon>Naegleria</taxon>
    </lineage>
</organism>
<comment type="similarity">
    <text evidence="1">Belongs to the universal ribosomal protein uL4 family.</text>
</comment>
<reference evidence="7 8" key="1">
    <citation type="journal article" date="2019" name="Sci. Rep.">
        <title>Nanopore sequencing improves the draft genome of the human pathogenic amoeba Naegleria fowleri.</title>
        <authorList>
            <person name="Liechti N."/>
            <person name="Schurch N."/>
            <person name="Bruggmann R."/>
            <person name="Wittwer M."/>
        </authorList>
    </citation>
    <scope>NUCLEOTIDE SEQUENCE [LARGE SCALE GENOMIC DNA]</scope>
    <source>
        <strain evidence="7 8">ATCC 30894</strain>
    </source>
</reference>
<dbReference type="AlphaFoldDB" id="A0A6A5C514"/>
<accession>A0A6A5C514</accession>
<evidence type="ECO:0000256" key="4">
    <source>
        <dbReference type="ARBA" id="ARBA00035244"/>
    </source>
</evidence>
<dbReference type="InterPro" id="IPR045240">
    <property type="entry name" value="Ribosomal_uL4_euk/arch"/>
</dbReference>
<proteinExistence type="inferred from homology"/>
<protein>
    <recommendedName>
        <fullName evidence="4">Large ribosomal subunit protein uL4</fullName>
    </recommendedName>
    <alternativeName>
        <fullName evidence="5">60S ribosomal protein L4</fullName>
    </alternativeName>
</protein>
<keyword evidence="3" id="KW-0687">Ribonucleoprotein</keyword>
<dbReference type="Pfam" id="PF14374">
    <property type="entry name" value="Ribos_L4_asso_C"/>
    <property type="match status" value="1"/>
</dbReference>
<dbReference type="Gene3D" id="3.40.1370.10">
    <property type="match status" value="1"/>
</dbReference>
<evidence type="ECO:0000313" key="8">
    <source>
        <dbReference type="Proteomes" id="UP000444721"/>
    </source>
</evidence>
<evidence type="ECO:0000256" key="1">
    <source>
        <dbReference type="ARBA" id="ARBA00010528"/>
    </source>
</evidence>
<dbReference type="EMBL" id="VFQX01000012">
    <property type="protein sequence ID" value="KAF0982191.1"/>
    <property type="molecule type" value="Genomic_DNA"/>
</dbReference>
<dbReference type="Proteomes" id="UP000444721">
    <property type="component" value="Unassembled WGS sequence"/>
</dbReference>